<dbReference type="Proteomes" id="UP000242699">
    <property type="component" value="Unassembled WGS sequence"/>
</dbReference>
<sequence>MAKAHWGWPGRIVHPKANAVKCGSVNGVNKDVIPIILSGATESAVRLLLTKIRQSAQSRRKRERTHVWVGHRINPNRHMQRWYQIWVQPDLWDQWAVWVAWGRMGQRAGQPRIHSVAENAEKVHWHARRWRQRKQAKGYITVWETKSL</sequence>
<dbReference type="AlphaFoldDB" id="A0A2T2WTE9"/>
<evidence type="ECO:0000313" key="3">
    <source>
        <dbReference type="Proteomes" id="UP000242699"/>
    </source>
</evidence>
<gene>
    <name evidence="2" type="ORF">C7B43_16530</name>
</gene>
<dbReference type="SUPFAM" id="SSF142921">
    <property type="entry name" value="WGR domain-like"/>
    <property type="match status" value="1"/>
</dbReference>
<dbReference type="Pfam" id="PF05406">
    <property type="entry name" value="WGR"/>
    <property type="match status" value="1"/>
</dbReference>
<dbReference type="InterPro" id="IPR036930">
    <property type="entry name" value="WGR_dom_sf"/>
</dbReference>
<dbReference type="InterPro" id="IPR049809">
    <property type="entry name" value="YehF/YfeS-like_WGR"/>
</dbReference>
<reference evidence="2 3" key="1">
    <citation type="journal article" date="2014" name="BMC Genomics">
        <title>Comparison of environmental and isolate Sulfobacillus genomes reveals diverse carbon, sulfur, nitrogen, and hydrogen metabolisms.</title>
        <authorList>
            <person name="Justice N.B."/>
            <person name="Norman A."/>
            <person name="Brown C.T."/>
            <person name="Singh A."/>
            <person name="Thomas B.C."/>
            <person name="Banfield J.F."/>
        </authorList>
    </citation>
    <scope>NUCLEOTIDE SEQUENCE [LARGE SCALE GENOMIC DNA]</scope>
    <source>
        <strain evidence="2">AMDSBA1</strain>
    </source>
</reference>
<evidence type="ECO:0000313" key="2">
    <source>
        <dbReference type="EMBL" id="PSR25517.1"/>
    </source>
</evidence>
<dbReference type="InterPro" id="IPR008893">
    <property type="entry name" value="WGR_domain"/>
</dbReference>
<organism evidence="2 3">
    <name type="scientific">Sulfobacillus benefaciens</name>
    <dbReference type="NCBI Taxonomy" id="453960"/>
    <lineage>
        <taxon>Bacteria</taxon>
        <taxon>Bacillati</taxon>
        <taxon>Bacillota</taxon>
        <taxon>Clostridia</taxon>
        <taxon>Eubacteriales</taxon>
        <taxon>Clostridiales Family XVII. Incertae Sedis</taxon>
        <taxon>Sulfobacillus</taxon>
    </lineage>
</organism>
<evidence type="ECO:0000259" key="1">
    <source>
        <dbReference type="PROSITE" id="PS51977"/>
    </source>
</evidence>
<dbReference type="CDD" id="cd07996">
    <property type="entry name" value="WGR_MMR_like"/>
    <property type="match status" value="1"/>
</dbReference>
<dbReference type="EMBL" id="PXYT01000053">
    <property type="protein sequence ID" value="PSR25517.1"/>
    <property type="molecule type" value="Genomic_DNA"/>
</dbReference>
<name>A0A2T2WTE9_9FIRM</name>
<accession>A0A2T2WTE9</accession>
<dbReference type="PROSITE" id="PS51977">
    <property type="entry name" value="WGR"/>
    <property type="match status" value="1"/>
</dbReference>
<comment type="caution">
    <text evidence="2">The sequence shown here is derived from an EMBL/GenBank/DDBJ whole genome shotgun (WGS) entry which is preliminary data.</text>
</comment>
<protein>
    <recommendedName>
        <fullName evidence="1">WGR domain-containing protein</fullName>
    </recommendedName>
</protein>
<feature type="domain" description="WGR" evidence="1">
    <location>
        <begin position="64"/>
        <end position="148"/>
    </location>
</feature>
<proteinExistence type="predicted"/>